<protein>
    <recommendedName>
        <fullName evidence="3">Lipoprotein</fullName>
    </recommendedName>
</protein>
<dbReference type="InterPro" id="IPR045500">
    <property type="entry name" value="DUF6491"/>
</dbReference>
<comment type="caution">
    <text evidence="1">The sequence shown here is derived from an EMBL/GenBank/DDBJ whole genome shotgun (WGS) entry which is preliminary data.</text>
</comment>
<dbReference type="RefSeq" id="WP_160486771.1">
    <property type="nucleotide sequence ID" value="NZ_WUBR01000003.1"/>
</dbReference>
<reference evidence="1 2" key="2">
    <citation type="submission" date="2020-02" db="EMBL/GenBank/DDBJ databases">
        <title>Erythrobacter dongmakensis sp. nov., isolated from a tidal mudflat.</title>
        <authorList>
            <person name="Kim I.S."/>
        </authorList>
    </citation>
    <scope>NUCLEOTIDE SEQUENCE [LARGE SCALE GENOMIC DNA]</scope>
    <source>
        <strain evidence="1 2">GH3-10</strain>
    </source>
</reference>
<name>A0A844XHE5_9SPHN</name>
<reference evidence="1 2" key="1">
    <citation type="submission" date="2019-12" db="EMBL/GenBank/DDBJ databases">
        <authorList>
            <person name="Lee S.D."/>
        </authorList>
    </citation>
    <scope>NUCLEOTIDE SEQUENCE [LARGE SCALE GENOMIC DNA]</scope>
    <source>
        <strain evidence="1 2">GH3-10</strain>
    </source>
</reference>
<evidence type="ECO:0000313" key="2">
    <source>
        <dbReference type="Proteomes" id="UP000461409"/>
    </source>
</evidence>
<dbReference type="AlphaFoldDB" id="A0A844XHE5"/>
<dbReference type="Pfam" id="PF20101">
    <property type="entry name" value="DUF6491"/>
    <property type="match status" value="1"/>
</dbReference>
<evidence type="ECO:0008006" key="3">
    <source>
        <dbReference type="Google" id="ProtNLM"/>
    </source>
</evidence>
<evidence type="ECO:0000313" key="1">
    <source>
        <dbReference type="EMBL" id="MWV29159.1"/>
    </source>
</evidence>
<sequence length="139" mass="14842">MGREFSAMVGIAAALGLSACAQADRAEVDEYDPVLAALDTQRACFSTREIQGYSNAPAGSSRHERILIDAGPNESWLLETTGPCPELDANLRVALDVRGTGSVCTGDWETLLVPSSFRGDINRCPVRVLGRVMGDVTQD</sequence>
<dbReference type="Proteomes" id="UP000461409">
    <property type="component" value="Unassembled WGS sequence"/>
</dbReference>
<keyword evidence="2" id="KW-1185">Reference proteome</keyword>
<dbReference type="PROSITE" id="PS51257">
    <property type="entry name" value="PROKAR_LIPOPROTEIN"/>
    <property type="match status" value="1"/>
</dbReference>
<organism evidence="1 2">
    <name type="scientific">Aurantiacibacter rhizosphaerae</name>
    <dbReference type="NCBI Taxonomy" id="2691582"/>
    <lineage>
        <taxon>Bacteria</taxon>
        <taxon>Pseudomonadati</taxon>
        <taxon>Pseudomonadota</taxon>
        <taxon>Alphaproteobacteria</taxon>
        <taxon>Sphingomonadales</taxon>
        <taxon>Erythrobacteraceae</taxon>
        <taxon>Aurantiacibacter</taxon>
    </lineage>
</organism>
<gene>
    <name evidence="1" type="ORF">GRF63_14740</name>
</gene>
<proteinExistence type="predicted"/>
<accession>A0A844XHE5</accession>
<dbReference type="EMBL" id="WUBR01000003">
    <property type="protein sequence ID" value="MWV29159.1"/>
    <property type="molecule type" value="Genomic_DNA"/>
</dbReference>